<keyword evidence="21" id="KW-1185">Reference proteome</keyword>
<feature type="domain" description="C2H2-type" evidence="17">
    <location>
        <begin position="516"/>
        <end position="543"/>
    </location>
</feature>
<evidence type="ECO:0000256" key="6">
    <source>
        <dbReference type="ARBA" id="ARBA00022691"/>
    </source>
</evidence>
<dbReference type="Gene3D" id="2.170.270.10">
    <property type="entry name" value="SET domain"/>
    <property type="match status" value="1"/>
</dbReference>
<evidence type="ECO:0000256" key="14">
    <source>
        <dbReference type="ARBA" id="ARBA00023242"/>
    </source>
</evidence>
<evidence type="ECO:0000256" key="1">
    <source>
        <dbReference type="ARBA" id="ARBA00003767"/>
    </source>
</evidence>
<dbReference type="FunFam" id="3.30.160.60:FF:002343">
    <property type="entry name" value="Zinc finger protein 33A"/>
    <property type="match status" value="2"/>
</dbReference>
<keyword evidence="12" id="KW-0238">DNA-binding</keyword>
<dbReference type="GO" id="GO:0005634">
    <property type="term" value="C:nucleus"/>
    <property type="evidence" value="ECO:0007669"/>
    <property type="project" value="UniProtKB-SubCell"/>
</dbReference>
<dbReference type="FunFam" id="3.30.160.60:FF:000624">
    <property type="entry name" value="zinc finger protein 697"/>
    <property type="match status" value="1"/>
</dbReference>
<name>A0A673YFK8_SALTR</name>
<evidence type="ECO:0000256" key="11">
    <source>
        <dbReference type="ARBA" id="ARBA00023015"/>
    </source>
</evidence>
<keyword evidence="11" id="KW-0805">Transcription regulation</keyword>
<dbReference type="SMART" id="SM00355">
    <property type="entry name" value="ZnF_C2H2"/>
    <property type="match status" value="10"/>
</dbReference>
<reference evidence="20" key="2">
    <citation type="submission" date="2025-09" db="UniProtKB">
        <authorList>
            <consortium name="Ensembl"/>
        </authorList>
    </citation>
    <scope>IDENTIFICATION</scope>
</reference>
<evidence type="ECO:0000256" key="13">
    <source>
        <dbReference type="ARBA" id="ARBA00023163"/>
    </source>
</evidence>
<dbReference type="SUPFAM" id="SSF57667">
    <property type="entry name" value="beta-beta-alpha zinc fingers"/>
    <property type="match status" value="5"/>
</dbReference>
<dbReference type="PROSITE" id="PS50157">
    <property type="entry name" value="ZINC_FINGER_C2H2_2"/>
    <property type="match status" value="10"/>
</dbReference>
<dbReference type="RefSeq" id="XP_029578435.1">
    <property type="nucleotide sequence ID" value="XM_029722575.1"/>
</dbReference>
<gene>
    <name evidence="20" type="primary">LOC115167863</name>
</gene>
<evidence type="ECO:0000256" key="2">
    <source>
        <dbReference type="ARBA" id="ARBA00004123"/>
    </source>
</evidence>
<dbReference type="GO" id="GO:0008270">
    <property type="term" value="F:zinc ion binding"/>
    <property type="evidence" value="ECO:0007669"/>
    <property type="project" value="UniProtKB-KW"/>
</dbReference>
<evidence type="ECO:0000313" key="21">
    <source>
        <dbReference type="Proteomes" id="UP000472277"/>
    </source>
</evidence>
<feature type="region of interest" description="Disordered" evidence="16">
    <location>
        <begin position="65"/>
        <end position="136"/>
    </location>
</feature>
<evidence type="ECO:0000256" key="9">
    <source>
        <dbReference type="ARBA" id="ARBA00022771"/>
    </source>
</evidence>
<feature type="region of interest" description="Disordered" evidence="16">
    <location>
        <begin position="154"/>
        <end position="218"/>
    </location>
</feature>
<dbReference type="GO" id="GO:0000981">
    <property type="term" value="F:DNA-binding transcription factor activity, RNA polymerase II-specific"/>
    <property type="evidence" value="ECO:0007669"/>
    <property type="project" value="TreeGrafter"/>
</dbReference>
<dbReference type="InParanoid" id="A0A673YFK8"/>
<feature type="domain" description="C2H2-type" evidence="17">
    <location>
        <begin position="544"/>
        <end position="571"/>
    </location>
</feature>
<dbReference type="Ensembl" id="ENSSTUT00000034891.1">
    <property type="protein sequence ID" value="ENSSTUP00000033396.1"/>
    <property type="gene ID" value="ENSSTUG00000014278.1"/>
</dbReference>
<comment type="similarity">
    <text evidence="3">Belongs to the krueppel C2H2-type zinc-finger protein family.</text>
</comment>
<feature type="domain" description="C2H2-type" evidence="17">
    <location>
        <begin position="442"/>
        <end position="470"/>
    </location>
</feature>
<reference evidence="20" key="1">
    <citation type="submission" date="2025-08" db="UniProtKB">
        <authorList>
            <consortium name="Ensembl"/>
        </authorList>
    </citation>
    <scope>IDENTIFICATION</scope>
</reference>
<dbReference type="OrthoDB" id="9439903at2759"/>
<organism evidence="20 21">
    <name type="scientific">Salmo trutta</name>
    <name type="common">Brown trout</name>
    <dbReference type="NCBI Taxonomy" id="8032"/>
    <lineage>
        <taxon>Eukaryota</taxon>
        <taxon>Metazoa</taxon>
        <taxon>Chordata</taxon>
        <taxon>Craniata</taxon>
        <taxon>Vertebrata</taxon>
        <taxon>Euteleostomi</taxon>
        <taxon>Actinopterygii</taxon>
        <taxon>Neopterygii</taxon>
        <taxon>Teleostei</taxon>
        <taxon>Protacanthopterygii</taxon>
        <taxon>Salmoniformes</taxon>
        <taxon>Salmonidae</taxon>
        <taxon>Salmoninae</taxon>
        <taxon>Salmo</taxon>
    </lineage>
</organism>
<evidence type="ECO:0000256" key="16">
    <source>
        <dbReference type="SAM" id="MobiDB-lite"/>
    </source>
</evidence>
<evidence type="ECO:0000256" key="12">
    <source>
        <dbReference type="ARBA" id="ARBA00023125"/>
    </source>
</evidence>
<dbReference type="GO" id="GO:0003677">
    <property type="term" value="F:DNA binding"/>
    <property type="evidence" value="ECO:0007669"/>
    <property type="project" value="UniProtKB-KW"/>
</dbReference>
<evidence type="ECO:0000256" key="8">
    <source>
        <dbReference type="ARBA" id="ARBA00022737"/>
    </source>
</evidence>
<comment type="function">
    <text evidence="1">May be involved in transcriptional regulation.</text>
</comment>
<feature type="domain" description="C2H2-type" evidence="17">
    <location>
        <begin position="712"/>
        <end position="739"/>
    </location>
</feature>
<feature type="region of interest" description="Disordered" evidence="16">
    <location>
        <begin position="483"/>
        <end position="526"/>
    </location>
</feature>
<accession>A0A673YFK8</accession>
<evidence type="ECO:0000259" key="18">
    <source>
        <dbReference type="PROSITE" id="PS50280"/>
    </source>
</evidence>
<dbReference type="OMA" id="KRTWQRE"/>
<dbReference type="InterPro" id="IPR003655">
    <property type="entry name" value="aKRAB"/>
</dbReference>
<protein>
    <submittedName>
        <fullName evidence="20">Histone-lysine N-methyltransferase PRDM9-like</fullName>
    </submittedName>
</protein>
<feature type="compositionally biased region" description="Basic and acidic residues" evidence="16">
    <location>
        <begin position="158"/>
        <end position="171"/>
    </location>
</feature>
<keyword evidence="7" id="KW-0479">Metal-binding</keyword>
<feature type="domain" description="C2H2-type" evidence="17">
    <location>
        <begin position="656"/>
        <end position="683"/>
    </location>
</feature>
<feature type="domain" description="SET" evidence="18">
    <location>
        <begin position="296"/>
        <end position="410"/>
    </location>
</feature>
<comment type="subcellular location">
    <subcellularLocation>
        <location evidence="2">Nucleus</location>
    </subcellularLocation>
</comment>
<dbReference type="GO" id="GO:0042054">
    <property type="term" value="F:histone methyltransferase activity"/>
    <property type="evidence" value="ECO:0007669"/>
    <property type="project" value="InterPro"/>
</dbReference>
<feature type="domain" description="C2H2-type" evidence="17">
    <location>
        <begin position="684"/>
        <end position="711"/>
    </location>
</feature>
<evidence type="ECO:0000256" key="7">
    <source>
        <dbReference type="ARBA" id="ARBA00022723"/>
    </source>
</evidence>
<dbReference type="Proteomes" id="UP000472277">
    <property type="component" value="Chromosome 3"/>
</dbReference>
<evidence type="ECO:0000259" key="19">
    <source>
        <dbReference type="PROSITE" id="PS50806"/>
    </source>
</evidence>
<evidence type="ECO:0000256" key="4">
    <source>
        <dbReference type="ARBA" id="ARBA00022603"/>
    </source>
</evidence>
<dbReference type="AlphaFoldDB" id="A0A673YFK8"/>
<dbReference type="PROSITE" id="PS50806">
    <property type="entry name" value="KRAB_RELATED"/>
    <property type="match status" value="1"/>
</dbReference>
<dbReference type="FunFam" id="3.30.160.60:FF:000358">
    <property type="entry name" value="zinc finger protein 24"/>
    <property type="match status" value="4"/>
</dbReference>
<dbReference type="PROSITE" id="PS00028">
    <property type="entry name" value="ZINC_FINGER_C2H2_1"/>
    <property type="match status" value="9"/>
</dbReference>
<feature type="domain" description="C2H2-type" evidence="17">
    <location>
        <begin position="572"/>
        <end position="599"/>
    </location>
</feature>
<keyword evidence="10" id="KW-0862">Zinc</keyword>
<evidence type="ECO:0000256" key="5">
    <source>
        <dbReference type="ARBA" id="ARBA00022679"/>
    </source>
</evidence>
<evidence type="ECO:0000259" key="17">
    <source>
        <dbReference type="PROSITE" id="PS50157"/>
    </source>
</evidence>
<dbReference type="GO" id="GO:0032259">
    <property type="term" value="P:methylation"/>
    <property type="evidence" value="ECO:0007669"/>
    <property type="project" value="UniProtKB-KW"/>
</dbReference>
<dbReference type="FunFam" id="3.30.160.60:FF:000446">
    <property type="entry name" value="Zinc finger protein"/>
    <property type="match status" value="1"/>
</dbReference>
<dbReference type="SUPFAM" id="SSF82199">
    <property type="entry name" value="SET domain"/>
    <property type="match status" value="1"/>
</dbReference>
<dbReference type="GeneTree" id="ENSGT01150000286936"/>
<dbReference type="Pfam" id="PF21549">
    <property type="entry name" value="PRDM2_PR"/>
    <property type="match status" value="1"/>
</dbReference>
<dbReference type="InterPro" id="IPR036236">
    <property type="entry name" value="Znf_C2H2_sf"/>
</dbReference>
<dbReference type="CDD" id="cd19193">
    <property type="entry name" value="PR-SET_PRDM7_9"/>
    <property type="match status" value="1"/>
</dbReference>
<dbReference type="Gene3D" id="3.30.160.60">
    <property type="entry name" value="Classic Zinc Finger"/>
    <property type="match status" value="9"/>
</dbReference>
<keyword evidence="5" id="KW-0808">Transferase</keyword>
<dbReference type="PANTHER" id="PTHR24394">
    <property type="entry name" value="ZINC FINGER PROTEIN"/>
    <property type="match status" value="1"/>
</dbReference>
<keyword evidence="6" id="KW-0949">S-adenosyl-L-methionine</keyword>
<evidence type="ECO:0000256" key="15">
    <source>
        <dbReference type="PROSITE-ProRule" id="PRU00042"/>
    </source>
</evidence>
<keyword evidence="13" id="KW-0804">Transcription</keyword>
<evidence type="ECO:0000313" key="20">
    <source>
        <dbReference type="Ensembl" id="ENSSTUP00000033396.1"/>
    </source>
</evidence>
<dbReference type="FunFam" id="3.30.160.60:FF:000360">
    <property type="entry name" value="zinc finger protein 572"/>
    <property type="match status" value="1"/>
</dbReference>
<dbReference type="InterPro" id="IPR044417">
    <property type="entry name" value="PRDM7_9_PR-SET"/>
</dbReference>
<feature type="compositionally biased region" description="Gly residues" evidence="16">
    <location>
        <begin position="181"/>
        <end position="192"/>
    </location>
</feature>
<keyword evidence="9 15" id="KW-0863">Zinc-finger</keyword>
<dbReference type="KEGG" id="stru:115167863"/>
<proteinExistence type="inferred from homology"/>
<dbReference type="Pfam" id="PF00096">
    <property type="entry name" value="zf-C2H2"/>
    <property type="match status" value="9"/>
</dbReference>
<evidence type="ECO:0000256" key="10">
    <source>
        <dbReference type="ARBA" id="ARBA00022833"/>
    </source>
</evidence>
<dbReference type="InterPro" id="IPR046341">
    <property type="entry name" value="SET_dom_sf"/>
</dbReference>
<dbReference type="PROSITE" id="PS50280">
    <property type="entry name" value="SET"/>
    <property type="match status" value="1"/>
</dbReference>
<feature type="domain" description="C2H2-type" evidence="17">
    <location>
        <begin position="740"/>
        <end position="759"/>
    </location>
</feature>
<feature type="domain" description="C2H2-type" evidence="17">
    <location>
        <begin position="600"/>
        <end position="627"/>
    </location>
</feature>
<keyword evidence="4" id="KW-0489">Methyltransferase</keyword>
<dbReference type="InterPro" id="IPR001214">
    <property type="entry name" value="SET_dom"/>
</dbReference>
<feature type="domain" description="KRAB-related" evidence="19">
    <location>
        <begin position="4"/>
        <end position="67"/>
    </location>
</feature>
<evidence type="ECO:0000256" key="3">
    <source>
        <dbReference type="ARBA" id="ARBA00006991"/>
    </source>
</evidence>
<keyword evidence="14" id="KW-0539">Nucleus</keyword>
<dbReference type="InterPro" id="IPR013087">
    <property type="entry name" value="Znf_C2H2_type"/>
</dbReference>
<keyword evidence="8" id="KW-0677">Repeat</keyword>
<feature type="domain" description="C2H2-type" evidence="17">
    <location>
        <begin position="628"/>
        <end position="655"/>
    </location>
</feature>
<sequence length="767" mass="86339">MSSSEEDDFHDLKTYFSKIEWTHLVKCEKVRYRNLKRNHLAMLTIGLNSPVPAFMRRGRPKLVNNAPLLAPSDSEEDEWTPRLERCPPAPRSFRPPTRRPAVSRGVPQPDNPATPTVQPLSGEEAGPSNMGTEPPQPFLEELTEEVVFLRDGSTADTHSGEQEGLGDKEGQSEATSSTSGGETGRSTQGGGADTPALTQRGTPLLHPKPSTSGLSKREWLERQKALNTYKRGRNLRDRPRITYTEEEDPKDDHYLYCEDCKSFFMEECELHGPAFFVPDIPVPLGAPDRARLTLPSGLEVRTSSIPEAGLGVFNQGNTVPAGAHYGPYEGEITDKDQAMESGYSWVIYKSRHWDDYIDAGRDTHSNWMRYVNCARSEEEQNLVAFQYRGGILYRCCKPIAVGEELLVWYGGEYARDLGIVFDYLWDKKSCAKDVNVESFQIFSCSGCPFSFTSQIFLIKHIKRCHHDEYVRLLRSGEIRSENLMSSSSSEHHGTTTGSFNPAPTRKQRETDKPRPHRCSQCGKSFSQSGNLKLHQRIHTGEKLFRCSQCGRSFSQSGHLKIHQRIHTGEKLFRCSQCGRSFSQSGHLKIHQRIHTGEKPFHCSQCGKSFSRSGCLKIHQRIHTGEKPFHCSQCGKSFSRSGCLKIHQRIHTGEKPFHCSQCGKSFSRSGCLKIHQRIHTGEKPFHCSQCGKSFSLSGCLKIHQRIHTGEKPFHCSQCGKSFSQSGCLKIHQHIHTGEKPFHCSQCGKSFSQSGHLKTHKCSKKSKEL</sequence>
<dbReference type="RefSeq" id="XP_029578443.1">
    <property type="nucleotide sequence ID" value="XM_029722583.1"/>
</dbReference>
<dbReference type="GeneID" id="115167863"/>
<dbReference type="PANTHER" id="PTHR24394:SF48">
    <property type="entry name" value="ZINC FINGER PROTEIN 771"/>
    <property type="match status" value="1"/>
</dbReference>
<dbReference type="RefSeq" id="XP_029578426.1">
    <property type="nucleotide sequence ID" value="XM_029722566.1"/>
</dbReference>